<dbReference type="OrthoDB" id="6594889at2759"/>
<dbReference type="EMBL" id="VUJU01016527">
    <property type="protein sequence ID" value="KAF0688790.1"/>
    <property type="molecule type" value="Genomic_DNA"/>
</dbReference>
<organism evidence="1 2">
    <name type="scientific">Aphis craccivora</name>
    <name type="common">Cowpea aphid</name>
    <dbReference type="NCBI Taxonomy" id="307492"/>
    <lineage>
        <taxon>Eukaryota</taxon>
        <taxon>Metazoa</taxon>
        <taxon>Ecdysozoa</taxon>
        <taxon>Arthropoda</taxon>
        <taxon>Hexapoda</taxon>
        <taxon>Insecta</taxon>
        <taxon>Pterygota</taxon>
        <taxon>Neoptera</taxon>
        <taxon>Paraneoptera</taxon>
        <taxon>Hemiptera</taxon>
        <taxon>Sternorrhyncha</taxon>
        <taxon>Aphidomorpha</taxon>
        <taxon>Aphidoidea</taxon>
        <taxon>Aphididae</taxon>
        <taxon>Aphidini</taxon>
        <taxon>Aphis</taxon>
        <taxon>Aphis</taxon>
    </lineage>
</organism>
<evidence type="ECO:0000313" key="2">
    <source>
        <dbReference type="Proteomes" id="UP000478052"/>
    </source>
</evidence>
<proteinExistence type="predicted"/>
<dbReference type="Proteomes" id="UP000478052">
    <property type="component" value="Unassembled WGS sequence"/>
</dbReference>
<sequence length="91" mass="10503">MIQNINTHRLQRGLQIQLWLLKLQNTGAGFRILSLSVGKTIPEIIRRKNKFSSLNSCKIIFETVRCCPKFENIPEMEISITISKWMAQATN</sequence>
<evidence type="ECO:0000313" key="1">
    <source>
        <dbReference type="EMBL" id="KAF0688790.1"/>
    </source>
</evidence>
<protein>
    <submittedName>
        <fullName evidence="1">DUF4806 domain-containing protein</fullName>
    </submittedName>
</protein>
<name>A0A6G0VIQ5_APHCR</name>
<gene>
    <name evidence="1" type="ORF">FWK35_00030897</name>
</gene>
<comment type="caution">
    <text evidence="1">The sequence shown here is derived from an EMBL/GenBank/DDBJ whole genome shotgun (WGS) entry which is preliminary data.</text>
</comment>
<accession>A0A6G0VIQ5</accession>
<dbReference type="AlphaFoldDB" id="A0A6G0VIQ5"/>
<reference evidence="1 2" key="1">
    <citation type="submission" date="2019-08" db="EMBL/GenBank/DDBJ databases">
        <title>Whole genome of Aphis craccivora.</title>
        <authorList>
            <person name="Voronova N.V."/>
            <person name="Shulinski R.S."/>
            <person name="Bandarenka Y.V."/>
            <person name="Zhorov D.G."/>
            <person name="Warner D."/>
        </authorList>
    </citation>
    <scope>NUCLEOTIDE SEQUENCE [LARGE SCALE GENOMIC DNA]</scope>
    <source>
        <strain evidence="1">180601</strain>
        <tissue evidence="1">Whole Body</tissue>
    </source>
</reference>
<keyword evidence="2" id="KW-1185">Reference proteome</keyword>
<feature type="non-terminal residue" evidence="1">
    <location>
        <position position="91"/>
    </location>
</feature>